<evidence type="ECO:0000313" key="7">
    <source>
        <dbReference type="EnsemblPlants" id="AET4Gv20355300.9"/>
    </source>
</evidence>
<dbReference type="AlphaFoldDB" id="A0A453HYB1"/>
<reference evidence="7" key="3">
    <citation type="journal article" date="2017" name="Nature">
        <title>Genome sequence of the progenitor of the wheat D genome Aegilops tauschii.</title>
        <authorList>
            <person name="Luo M.C."/>
            <person name="Gu Y.Q."/>
            <person name="Puiu D."/>
            <person name="Wang H."/>
            <person name="Twardziok S.O."/>
            <person name="Deal K.R."/>
            <person name="Huo N."/>
            <person name="Zhu T."/>
            <person name="Wang L."/>
            <person name="Wang Y."/>
            <person name="McGuire P.E."/>
            <person name="Liu S."/>
            <person name="Long H."/>
            <person name="Ramasamy R.K."/>
            <person name="Rodriguez J.C."/>
            <person name="Van S.L."/>
            <person name="Yuan L."/>
            <person name="Wang Z."/>
            <person name="Xia Z."/>
            <person name="Xiao L."/>
            <person name="Anderson O.D."/>
            <person name="Ouyang S."/>
            <person name="Liang Y."/>
            <person name="Zimin A.V."/>
            <person name="Pertea G."/>
            <person name="Qi P."/>
            <person name="Bennetzen J.L."/>
            <person name="Dai X."/>
            <person name="Dawson M.W."/>
            <person name="Muller H.G."/>
            <person name="Kugler K."/>
            <person name="Rivarola-Duarte L."/>
            <person name="Spannagl M."/>
            <person name="Mayer K.F.X."/>
            <person name="Lu F.H."/>
            <person name="Bevan M.W."/>
            <person name="Leroy P."/>
            <person name="Li P."/>
            <person name="You F.M."/>
            <person name="Sun Q."/>
            <person name="Liu Z."/>
            <person name="Lyons E."/>
            <person name="Wicker T."/>
            <person name="Salzberg S.L."/>
            <person name="Devos K.M."/>
            <person name="Dvorak J."/>
        </authorList>
    </citation>
    <scope>NUCLEOTIDE SEQUENCE [LARGE SCALE GENOMIC DNA]</scope>
    <source>
        <strain evidence="7">cv. AL8/78</strain>
    </source>
</reference>
<name>A0A453HYB1_AEGTS</name>
<sequence>LTIWISIASISDLSLYLAVPTMVSSSSSMPAVSLTAPEDIAPLPLIRCPRCNLGVIQWFISETSLNPGCHFYKCEFRDTGRCSFWKWENKYIDYLRARWSHVFLPAAPPPHEAPTLILREIQSDIKIALAVALAATHSPMQLLRIRIHITCLHHSPSSMQIETLLKIQISSTHTPPPQPQHLERLFRRYFQSHLILTSTKLFLFKRWIGVVSSKSDHSQGLI</sequence>
<keyword evidence="3" id="KW-0862">Zinc</keyword>
<dbReference type="PROSITE" id="PS51999">
    <property type="entry name" value="ZF_GRF"/>
    <property type="match status" value="1"/>
</dbReference>
<evidence type="ECO:0000256" key="1">
    <source>
        <dbReference type="ARBA" id="ARBA00022723"/>
    </source>
</evidence>
<evidence type="ECO:0000256" key="2">
    <source>
        <dbReference type="ARBA" id="ARBA00022771"/>
    </source>
</evidence>
<feature type="chain" id="PRO_5019321534" description="GRF-type domain-containing protein" evidence="5">
    <location>
        <begin position="19"/>
        <end position="222"/>
    </location>
</feature>
<feature type="signal peptide" evidence="5">
    <location>
        <begin position="1"/>
        <end position="18"/>
    </location>
</feature>
<feature type="domain" description="GRF-type" evidence="6">
    <location>
        <begin position="48"/>
        <end position="91"/>
    </location>
</feature>
<protein>
    <recommendedName>
        <fullName evidence="6">GRF-type domain-containing protein</fullName>
    </recommendedName>
</protein>
<keyword evidence="5" id="KW-0732">Signal</keyword>
<evidence type="ECO:0000256" key="3">
    <source>
        <dbReference type="ARBA" id="ARBA00022833"/>
    </source>
</evidence>
<dbReference type="Gramene" id="AET4Gv20355300.9">
    <property type="protein sequence ID" value="AET4Gv20355300.9"/>
    <property type="gene ID" value="AET4Gv20355300"/>
</dbReference>
<reference evidence="8" key="2">
    <citation type="journal article" date="2017" name="Nat. Plants">
        <title>The Aegilops tauschii genome reveals multiple impacts of transposons.</title>
        <authorList>
            <person name="Zhao G."/>
            <person name="Zou C."/>
            <person name="Li K."/>
            <person name="Wang K."/>
            <person name="Li T."/>
            <person name="Gao L."/>
            <person name="Zhang X."/>
            <person name="Wang H."/>
            <person name="Yang Z."/>
            <person name="Liu X."/>
            <person name="Jiang W."/>
            <person name="Mao L."/>
            <person name="Kong X."/>
            <person name="Jiao Y."/>
            <person name="Jia J."/>
        </authorList>
    </citation>
    <scope>NUCLEOTIDE SEQUENCE [LARGE SCALE GENOMIC DNA]</scope>
    <source>
        <strain evidence="8">cv. AL8/78</strain>
    </source>
</reference>
<evidence type="ECO:0000256" key="5">
    <source>
        <dbReference type="SAM" id="SignalP"/>
    </source>
</evidence>
<accession>A0A453HYB1</accession>
<dbReference type="Proteomes" id="UP000015105">
    <property type="component" value="Chromosome 4D"/>
</dbReference>
<reference evidence="8" key="1">
    <citation type="journal article" date="2014" name="Science">
        <title>Ancient hybridizations among the ancestral genomes of bread wheat.</title>
        <authorList>
            <consortium name="International Wheat Genome Sequencing Consortium,"/>
            <person name="Marcussen T."/>
            <person name="Sandve S.R."/>
            <person name="Heier L."/>
            <person name="Spannagl M."/>
            <person name="Pfeifer M."/>
            <person name="Jakobsen K.S."/>
            <person name="Wulff B.B."/>
            <person name="Steuernagel B."/>
            <person name="Mayer K.F."/>
            <person name="Olsen O.A."/>
        </authorList>
    </citation>
    <scope>NUCLEOTIDE SEQUENCE [LARGE SCALE GENOMIC DNA]</scope>
    <source>
        <strain evidence="8">cv. AL8/78</strain>
    </source>
</reference>
<dbReference type="GO" id="GO:0008270">
    <property type="term" value="F:zinc ion binding"/>
    <property type="evidence" value="ECO:0007669"/>
    <property type="project" value="UniProtKB-KW"/>
</dbReference>
<dbReference type="EnsemblPlants" id="AET4Gv20355300.9">
    <property type="protein sequence ID" value="AET4Gv20355300.9"/>
    <property type="gene ID" value="AET4Gv20355300"/>
</dbReference>
<organism evidence="7 8">
    <name type="scientific">Aegilops tauschii subsp. strangulata</name>
    <name type="common">Goatgrass</name>
    <dbReference type="NCBI Taxonomy" id="200361"/>
    <lineage>
        <taxon>Eukaryota</taxon>
        <taxon>Viridiplantae</taxon>
        <taxon>Streptophyta</taxon>
        <taxon>Embryophyta</taxon>
        <taxon>Tracheophyta</taxon>
        <taxon>Spermatophyta</taxon>
        <taxon>Magnoliopsida</taxon>
        <taxon>Liliopsida</taxon>
        <taxon>Poales</taxon>
        <taxon>Poaceae</taxon>
        <taxon>BOP clade</taxon>
        <taxon>Pooideae</taxon>
        <taxon>Triticodae</taxon>
        <taxon>Triticeae</taxon>
        <taxon>Triticinae</taxon>
        <taxon>Aegilops</taxon>
    </lineage>
</organism>
<evidence type="ECO:0000313" key="8">
    <source>
        <dbReference type="Proteomes" id="UP000015105"/>
    </source>
</evidence>
<evidence type="ECO:0000259" key="6">
    <source>
        <dbReference type="PROSITE" id="PS51999"/>
    </source>
</evidence>
<keyword evidence="1" id="KW-0479">Metal-binding</keyword>
<dbReference type="InterPro" id="IPR010666">
    <property type="entry name" value="Znf_GRF"/>
</dbReference>
<dbReference type="PANTHER" id="PTHR33680:SF7">
    <property type="entry name" value="OS02G0474200 PROTEIN"/>
    <property type="match status" value="1"/>
</dbReference>
<evidence type="ECO:0000256" key="4">
    <source>
        <dbReference type="PROSITE-ProRule" id="PRU01343"/>
    </source>
</evidence>
<reference evidence="7" key="5">
    <citation type="journal article" date="2021" name="G3 (Bethesda)">
        <title>Aegilops tauschii genome assembly Aet v5.0 features greater sequence contiguity and improved annotation.</title>
        <authorList>
            <person name="Wang L."/>
            <person name="Zhu T."/>
            <person name="Rodriguez J.C."/>
            <person name="Deal K.R."/>
            <person name="Dubcovsky J."/>
            <person name="McGuire P.E."/>
            <person name="Lux T."/>
            <person name="Spannagl M."/>
            <person name="Mayer K.F.X."/>
            <person name="Baldrich P."/>
            <person name="Meyers B.C."/>
            <person name="Huo N."/>
            <person name="Gu Y.Q."/>
            <person name="Zhou H."/>
            <person name="Devos K.M."/>
            <person name="Bennetzen J.L."/>
            <person name="Unver T."/>
            <person name="Budak H."/>
            <person name="Gulick P.J."/>
            <person name="Galiba G."/>
            <person name="Kalapos B."/>
            <person name="Nelson D.R."/>
            <person name="Li P."/>
            <person name="You F.M."/>
            <person name="Luo M.C."/>
            <person name="Dvorak J."/>
        </authorList>
    </citation>
    <scope>NUCLEOTIDE SEQUENCE [LARGE SCALE GENOMIC DNA]</scope>
    <source>
        <strain evidence="7">cv. AL8/78</strain>
    </source>
</reference>
<proteinExistence type="predicted"/>
<dbReference type="PANTHER" id="PTHR33680">
    <property type="entry name" value="OS07G0190500 PROTEIN"/>
    <property type="match status" value="1"/>
</dbReference>
<keyword evidence="2 4" id="KW-0863">Zinc-finger</keyword>
<reference evidence="7" key="4">
    <citation type="submission" date="2019-03" db="UniProtKB">
        <authorList>
            <consortium name="EnsemblPlants"/>
        </authorList>
    </citation>
    <scope>IDENTIFICATION</scope>
</reference>
<keyword evidence="8" id="KW-1185">Reference proteome</keyword>